<sequence length="90" mass="9045">MRTILLILIVGVLALIGAVATGFVSLNQTKPAQAPTVAATGDGVTAKGGQAPAFDVQTGSVKVGVEEKQVKVPTLKVEPAEPAQPAVNAQ</sequence>
<proteinExistence type="predicted"/>
<organism evidence="1 2">
    <name type="scientific">Sphingomonas piscis</name>
    <dbReference type="NCBI Taxonomy" id="2714943"/>
    <lineage>
        <taxon>Bacteria</taxon>
        <taxon>Pseudomonadati</taxon>
        <taxon>Pseudomonadota</taxon>
        <taxon>Alphaproteobacteria</taxon>
        <taxon>Sphingomonadales</taxon>
        <taxon>Sphingomonadaceae</taxon>
        <taxon>Sphingomonas</taxon>
    </lineage>
</organism>
<dbReference type="Proteomes" id="UP000503222">
    <property type="component" value="Chromosome"/>
</dbReference>
<gene>
    <name evidence="1" type="ORF">G7077_08750</name>
</gene>
<evidence type="ECO:0000313" key="2">
    <source>
        <dbReference type="Proteomes" id="UP000503222"/>
    </source>
</evidence>
<dbReference type="KEGG" id="spii:G7077_08750"/>
<dbReference type="RefSeq" id="WP_166411362.1">
    <property type="nucleotide sequence ID" value="NZ_CP049869.1"/>
</dbReference>
<evidence type="ECO:0000313" key="1">
    <source>
        <dbReference type="EMBL" id="QIK78971.1"/>
    </source>
</evidence>
<accession>A0A6G7YQF4</accession>
<dbReference type="EMBL" id="CP049869">
    <property type="protein sequence ID" value="QIK78971.1"/>
    <property type="molecule type" value="Genomic_DNA"/>
</dbReference>
<keyword evidence="2" id="KW-1185">Reference proteome</keyword>
<dbReference type="AlphaFoldDB" id="A0A6G7YQF4"/>
<name>A0A6G7YQF4_9SPHN</name>
<protein>
    <submittedName>
        <fullName evidence="1">Uncharacterized protein</fullName>
    </submittedName>
</protein>
<reference evidence="1 2" key="1">
    <citation type="submission" date="2020-03" db="EMBL/GenBank/DDBJ databases">
        <title>Sphingomonas sp. nov., isolated from fish.</title>
        <authorList>
            <person name="Hyun D.-W."/>
            <person name="Bae J.-W."/>
        </authorList>
    </citation>
    <scope>NUCLEOTIDE SEQUENCE [LARGE SCALE GENOMIC DNA]</scope>
    <source>
        <strain evidence="1 2">HDW15B</strain>
    </source>
</reference>